<dbReference type="NCBIfam" id="TIGR00229">
    <property type="entry name" value="sensory_box"/>
    <property type="match status" value="1"/>
</dbReference>
<dbReference type="Gene3D" id="3.30.450.20">
    <property type="entry name" value="PAS domain"/>
    <property type="match status" value="2"/>
</dbReference>
<dbReference type="Proteomes" id="UP000306585">
    <property type="component" value="Unassembled WGS sequence"/>
</dbReference>
<dbReference type="CDD" id="cd01949">
    <property type="entry name" value="GGDEF"/>
    <property type="match status" value="1"/>
</dbReference>
<dbReference type="PROSITE" id="PS50887">
    <property type="entry name" value="GGDEF"/>
    <property type="match status" value="1"/>
</dbReference>
<dbReference type="InterPro" id="IPR035965">
    <property type="entry name" value="PAS-like_dom_sf"/>
</dbReference>
<dbReference type="Pfam" id="PF00990">
    <property type="entry name" value="GGDEF"/>
    <property type="match status" value="1"/>
</dbReference>
<dbReference type="InterPro" id="IPR001610">
    <property type="entry name" value="PAC"/>
</dbReference>
<dbReference type="OrthoDB" id="5289318at2"/>
<evidence type="ECO:0000313" key="5">
    <source>
        <dbReference type="EMBL" id="TLS65476.1"/>
    </source>
</evidence>
<protein>
    <recommendedName>
        <fullName evidence="1">diguanylate cyclase</fullName>
        <ecNumber evidence="1">2.7.7.65</ecNumber>
    </recommendedName>
</protein>
<dbReference type="InterPro" id="IPR043128">
    <property type="entry name" value="Rev_trsase/Diguanyl_cyclase"/>
</dbReference>
<dbReference type="Gene3D" id="3.30.70.270">
    <property type="match status" value="1"/>
</dbReference>
<evidence type="ECO:0000259" key="3">
    <source>
        <dbReference type="PROSITE" id="PS50112"/>
    </source>
</evidence>
<comment type="caution">
    <text evidence="5">The sequence shown here is derived from an EMBL/GenBank/DDBJ whole genome shotgun (WGS) entry which is preliminary data.</text>
</comment>
<dbReference type="EMBL" id="VBRY01000016">
    <property type="protein sequence ID" value="TLS65476.1"/>
    <property type="molecule type" value="Genomic_DNA"/>
</dbReference>
<dbReference type="GO" id="GO:0052621">
    <property type="term" value="F:diguanylate cyclase activity"/>
    <property type="evidence" value="ECO:0007669"/>
    <property type="project" value="UniProtKB-EC"/>
</dbReference>
<dbReference type="SMART" id="SM00086">
    <property type="entry name" value="PAC"/>
    <property type="match status" value="2"/>
</dbReference>
<dbReference type="InterPro" id="IPR013656">
    <property type="entry name" value="PAS_4"/>
</dbReference>
<dbReference type="PANTHER" id="PTHR45138">
    <property type="entry name" value="REGULATORY COMPONENTS OF SENSORY TRANSDUCTION SYSTEM"/>
    <property type="match status" value="1"/>
</dbReference>
<dbReference type="GO" id="GO:0005886">
    <property type="term" value="C:plasma membrane"/>
    <property type="evidence" value="ECO:0007669"/>
    <property type="project" value="TreeGrafter"/>
</dbReference>
<dbReference type="SUPFAM" id="SSF55785">
    <property type="entry name" value="PYP-like sensor domain (PAS domain)"/>
    <property type="match status" value="2"/>
</dbReference>
<dbReference type="GO" id="GO:0043709">
    <property type="term" value="P:cell adhesion involved in single-species biofilm formation"/>
    <property type="evidence" value="ECO:0007669"/>
    <property type="project" value="TreeGrafter"/>
</dbReference>
<dbReference type="EC" id="2.7.7.65" evidence="1"/>
<dbReference type="SMART" id="SM00267">
    <property type="entry name" value="GGDEF"/>
    <property type="match status" value="1"/>
</dbReference>
<dbReference type="GO" id="GO:1902201">
    <property type="term" value="P:negative regulation of bacterial-type flagellum-dependent cell motility"/>
    <property type="evidence" value="ECO:0007669"/>
    <property type="project" value="TreeGrafter"/>
</dbReference>
<dbReference type="PROSITE" id="PS50112">
    <property type="entry name" value="PAS"/>
    <property type="match status" value="1"/>
</dbReference>
<dbReference type="SUPFAM" id="SSF55073">
    <property type="entry name" value="Nucleotide cyclase"/>
    <property type="match status" value="1"/>
</dbReference>
<evidence type="ECO:0000256" key="1">
    <source>
        <dbReference type="ARBA" id="ARBA00012528"/>
    </source>
</evidence>
<sequence>MLHLDASGRLFIGIRRVTVACSCEWSRLKGILEAWMINLAVADSADTAQIFEAVGAGIIVLEIDAEDSLRLVTSNDIYRSMYGIASEPAAGCCIDAFLPAYIQRHYQQQFQVCRETRGAVDCELQLEVKGAPCWHRVRMAPVFSADESSLTRILATSVDITQEKMYAEQLDIVSSRLKAIVDSAHDAIISIDEGHAIKTFNQAAEKLFGYTRESVVGKSIDTLLPQRARQHHADHIRSFGHSSAKSRAMETRAEVTGLRSDGSEFAAEVAIAKIDVHGKMEFTAIVRDISVQMRLLDELRLRATTDPLTAISNRRHLLEVAQTEIERCARYDHELSLLLLDIDDFKSINDNYGHALGDEVLVQLGRVLKSRSRLLDLPARWGGEEFCLLIPETSLHAAHELCLRLLEDIRHIHLNIPALGNRVITASLGLAAYRKGDDIDTLVHLADEAMYEAKNTGKNRVCLACDESGKHSGQARVDACAD</sequence>
<feature type="domain" description="PAS" evidence="3">
    <location>
        <begin position="173"/>
        <end position="226"/>
    </location>
</feature>
<comment type="catalytic activity">
    <reaction evidence="2">
        <text>2 GTP = 3',3'-c-di-GMP + 2 diphosphate</text>
        <dbReference type="Rhea" id="RHEA:24898"/>
        <dbReference type="ChEBI" id="CHEBI:33019"/>
        <dbReference type="ChEBI" id="CHEBI:37565"/>
        <dbReference type="ChEBI" id="CHEBI:58805"/>
        <dbReference type="EC" id="2.7.7.65"/>
    </reaction>
</comment>
<gene>
    <name evidence="5" type="ORF">FEF65_12825</name>
</gene>
<dbReference type="CDD" id="cd00130">
    <property type="entry name" value="PAS"/>
    <property type="match status" value="1"/>
</dbReference>
<dbReference type="PANTHER" id="PTHR45138:SF9">
    <property type="entry name" value="DIGUANYLATE CYCLASE DGCM-RELATED"/>
    <property type="match status" value="1"/>
</dbReference>
<dbReference type="InterPro" id="IPR000160">
    <property type="entry name" value="GGDEF_dom"/>
</dbReference>
<dbReference type="FunFam" id="3.30.70.270:FF:000001">
    <property type="entry name" value="Diguanylate cyclase domain protein"/>
    <property type="match status" value="1"/>
</dbReference>
<dbReference type="InterPro" id="IPR000014">
    <property type="entry name" value="PAS"/>
</dbReference>
<reference evidence="5 6" key="1">
    <citation type="journal article" date="2019" name="Appl. Environ. Microbiol.">
        <title>Environmental Evidence and Genomic Insight of Iron-oxidizing Bacteria Preference Towards More Corrosion Resistant Stainless Steel at Higher Salinities.</title>
        <authorList>
            <person name="Garrison C.E."/>
            <person name="Price K.A."/>
            <person name="Field E.K."/>
        </authorList>
    </citation>
    <scope>NUCLEOTIDE SEQUENCE [LARGE SCALE GENOMIC DNA]</scope>
    <source>
        <strain evidence="5 6">P3</strain>
    </source>
</reference>
<evidence type="ECO:0000256" key="2">
    <source>
        <dbReference type="ARBA" id="ARBA00034247"/>
    </source>
</evidence>
<dbReference type="AlphaFoldDB" id="A0A5R9GED2"/>
<dbReference type="InterPro" id="IPR013767">
    <property type="entry name" value="PAS_fold"/>
</dbReference>
<dbReference type="GO" id="GO:0006355">
    <property type="term" value="P:regulation of DNA-templated transcription"/>
    <property type="evidence" value="ECO:0007669"/>
    <property type="project" value="InterPro"/>
</dbReference>
<dbReference type="SMART" id="SM00091">
    <property type="entry name" value="PAS"/>
    <property type="match status" value="1"/>
</dbReference>
<accession>A0A5R9GED2</accession>
<evidence type="ECO:0000313" key="6">
    <source>
        <dbReference type="Proteomes" id="UP000306585"/>
    </source>
</evidence>
<evidence type="ECO:0000259" key="4">
    <source>
        <dbReference type="PROSITE" id="PS50887"/>
    </source>
</evidence>
<feature type="domain" description="GGDEF" evidence="4">
    <location>
        <begin position="333"/>
        <end position="466"/>
    </location>
</feature>
<dbReference type="Pfam" id="PF00989">
    <property type="entry name" value="PAS"/>
    <property type="match status" value="1"/>
</dbReference>
<organism evidence="5 6">
    <name type="scientific">Mariprofundus erugo</name>
    <dbReference type="NCBI Taxonomy" id="2528639"/>
    <lineage>
        <taxon>Bacteria</taxon>
        <taxon>Pseudomonadati</taxon>
        <taxon>Pseudomonadota</taxon>
        <taxon>Candidatius Mariprofundia</taxon>
        <taxon>Mariprofundales</taxon>
        <taxon>Mariprofundaceae</taxon>
        <taxon>Mariprofundus</taxon>
    </lineage>
</organism>
<proteinExistence type="predicted"/>
<keyword evidence="6" id="KW-1185">Reference proteome</keyword>
<dbReference type="InterPro" id="IPR029787">
    <property type="entry name" value="Nucleotide_cyclase"/>
</dbReference>
<dbReference type="Pfam" id="PF08448">
    <property type="entry name" value="PAS_4"/>
    <property type="match status" value="1"/>
</dbReference>
<dbReference type="NCBIfam" id="TIGR00254">
    <property type="entry name" value="GGDEF"/>
    <property type="match status" value="1"/>
</dbReference>
<dbReference type="InterPro" id="IPR050469">
    <property type="entry name" value="Diguanylate_Cyclase"/>
</dbReference>
<name>A0A5R9GED2_9PROT</name>
<dbReference type="RefSeq" id="WP_138260830.1">
    <property type="nucleotide sequence ID" value="NZ_VBRY01000016.1"/>
</dbReference>